<gene>
    <name evidence="6" type="ORF">COV02_01190</name>
</gene>
<keyword evidence="4" id="KW-1133">Transmembrane helix</keyword>
<dbReference type="Gene3D" id="2.40.10.120">
    <property type="match status" value="1"/>
</dbReference>
<dbReference type="InterPro" id="IPR001478">
    <property type="entry name" value="PDZ"/>
</dbReference>
<keyword evidence="2" id="KW-0378">Hydrolase</keyword>
<dbReference type="CDD" id="cd06779">
    <property type="entry name" value="cpPDZ_Deg_HtrA-like"/>
    <property type="match status" value="1"/>
</dbReference>
<accession>A0A2M8LAQ2</accession>
<dbReference type="EMBL" id="PFER01000020">
    <property type="protein sequence ID" value="PJE73690.1"/>
    <property type="molecule type" value="Genomic_DNA"/>
</dbReference>
<dbReference type="InterPro" id="IPR051201">
    <property type="entry name" value="Chloro_Bact_Ser_Proteases"/>
</dbReference>
<dbReference type="SUPFAM" id="SSF50494">
    <property type="entry name" value="Trypsin-like serine proteases"/>
    <property type="match status" value="1"/>
</dbReference>
<dbReference type="PANTHER" id="PTHR43343:SF3">
    <property type="entry name" value="PROTEASE DO-LIKE 8, CHLOROPLASTIC"/>
    <property type="match status" value="1"/>
</dbReference>
<dbReference type="PANTHER" id="PTHR43343">
    <property type="entry name" value="PEPTIDASE S12"/>
    <property type="match status" value="1"/>
</dbReference>
<dbReference type="PRINTS" id="PR00834">
    <property type="entry name" value="PROTEASES2C"/>
</dbReference>
<protein>
    <recommendedName>
        <fullName evidence="5">PDZ domain-containing protein</fullName>
    </recommendedName>
</protein>
<dbReference type="PROSITE" id="PS50106">
    <property type="entry name" value="PDZ"/>
    <property type="match status" value="1"/>
</dbReference>
<name>A0A2M8LAQ2_9BACT</name>
<dbReference type="GO" id="GO:0004252">
    <property type="term" value="F:serine-type endopeptidase activity"/>
    <property type="evidence" value="ECO:0007669"/>
    <property type="project" value="InterPro"/>
</dbReference>
<feature type="domain" description="PDZ" evidence="5">
    <location>
        <begin position="281"/>
        <end position="378"/>
    </location>
</feature>
<feature type="region of interest" description="Disordered" evidence="3">
    <location>
        <begin position="108"/>
        <end position="129"/>
    </location>
</feature>
<keyword evidence="4" id="KW-0472">Membrane</keyword>
<evidence type="ECO:0000256" key="3">
    <source>
        <dbReference type="SAM" id="MobiDB-lite"/>
    </source>
</evidence>
<comment type="caution">
    <text evidence="6">The sequence shown here is derived from an EMBL/GenBank/DDBJ whole genome shotgun (WGS) entry which is preliminary data.</text>
</comment>
<dbReference type="SUPFAM" id="SSF50156">
    <property type="entry name" value="PDZ domain-like"/>
    <property type="match status" value="1"/>
</dbReference>
<evidence type="ECO:0000259" key="5">
    <source>
        <dbReference type="PROSITE" id="PS50106"/>
    </source>
</evidence>
<evidence type="ECO:0000256" key="2">
    <source>
        <dbReference type="ARBA" id="ARBA00022801"/>
    </source>
</evidence>
<keyword evidence="4" id="KW-0812">Transmembrane</keyword>
<evidence type="ECO:0000256" key="4">
    <source>
        <dbReference type="SAM" id="Phobius"/>
    </source>
</evidence>
<reference evidence="7" key="1">
    <citation type="submission" date="2017-09" db="EMBL/GenBank/DDBJ databases">
        <title>Depth-based differentiation of microbial function through sediment-hosted aquifers and enrichment of novel symbionts in the deep terrestrial subsurface.</title>
        <authorList>
            <person name="Probst A.J."/>
            <person name="Ladd B."/>
            <person name="Jarett J.K."/>
            <person name="Geller-Mcgrath D.E."/>
            <person name="Sieber C.M.K."/>
            <person name="Emerson J.B."/>
            <person name="Anantharaman K."/>
            <person name="Thomas B.C."/>
            <person name="Malmstrom R."/>
            <person name="Stieglmeier M."/>
            <person name="Klingl A."/>
            <person name="Woyke T."/>
            <person name="Ryan C.M."/>
            <person name="Banfield J.F."/>
        </authorList>
    </citation>
    <scope>NUCLEOTIDE SEQUENCE [LARGE SCALE GENOMIC DNA]</scope>
</reference>
<feature type="transmembrane region" description="Helical" evidence="4">
    <location>
        <begin position="21"/>
        <end position="41"/>
    </location>
</feature>
<dbReference type="Proteomes" id="UP000230959">
    <property type="component" value="Unassembled WGS sequence"/>
</dbReference>
<dbReference type="SMART" id="SM00228">
    <property type="entry name" value="PDZ"/>
    <property type="match status" value="1"/>
</dbReference>
<dbReference type="Gene3D" id="2.30.42.10">
    <property type="match status" value="1"/>
</dbReference>
<dbReference type="Pfam" id="PF13180">
    <property type="entry name" value="PDZ_2"/>
    <property type="match status" value="1"/>
</dbReference>
<dbReference type="Pfam" id="PF13365">
    <property type="entry name" value="Trypsin_2"/>
    <property type="match status" value="1"/>
</dbReference>
<sequence>MFDLLKFKQMEHLTKTQIVMLVLLVSFVTSMATGIVTVTLVNQAPQPITHTISKVIEKVVSTEIIEKEVPVNTKVIVMDSEEKVIEVVKKISPAVVRIVAEAKKSPSETSSEDNVLADKEKTDTTSSVDGNAKVAGGTGFFISSDGHILTSAESVIDPNFNYFIIKNDGTKLASVILSASPYREIAVLKVEGNGFDFISLGDSDLLNVGQSVIAMENTQEDFKNSIAIGIISGMAKSGDFFYTEAVKNLKGSGGPILDLSGKAAGIVVSLDKSVSLGKAQAINLTKRDINDVIEFGEIKYPYLGINYRDTENGTMVAKGENGEEAVAKGGPADKAGIKEGDIILSVNVTQVKKENNLAAVLSAYRIGDNVEVKVLRNGEEKTLKVVLEADDK</sequence>
<dbReference type="InterPro" id="IPR036034">
    <property type="entry name" value="PDZ_sf"/>
</dbReference>
<dbReference type="GO" id="GO:0006508">
    <property type="term" value="P:proteolysis"/>
    <property type="evidence" value="ECO:0007669"/>
    <property type="project" value="UniProtKB-KW"/>
</dbReference>
<proteinExistence type="predicted"/>
<keyword evidence="1" id="KW-0645">Protease</keyword>
<evidence type="ECO:0000313" key="6">
    <source>
        <dbReference type="EMBL" id="PJE73690.1"/>
    </source>
</evidence>
<dbReference type="AlphaFoldDB" id="A0A2M8LAQ2"/>
<evidence type="ECO:0000313" key="7">
    <source>
        <dbReference type="Proteomes" id="UP000230959"/>
    </source>
</evidence>
<dbReference type="InterPro" id="IPR009003">
    <property type="entry name" value="Peptidase_S1_PA"/>
</dbReference>
<evidence type="ECO:0000256" key="1">
    <source>
        <dbReference type="ARBA" id="ARBA00022670"/>
    </source>
</evidence>
<dbReference type="InterPro" id="IPR001940">
    <property type="entry name" value="Peptidase_S1C"/>
</dbReference>
<organism evidence="6 7">
    <name type="scientific">Candidatus Terrybacteria bacterium CG10_big_fil_rev_8_21_14_0_10_41_10</name>
    <dbReference type="NCBI Taxonomy" id="1975026"/>
    <lineage>
        <taxon>Bacteria</taxon>
        <taxon>Candidatus Terryibacteriota</taxon>
    </lineage>
</organism>